<protein>
    <recommendedName>
        <fullName evidence="3">Flp pilus-assembly TadG-like N-terminal domain-containing protein</fullName>
    </recommendedName>
</protein>
<name>A0ABT1Y5H0_9FIRM</name>
<dbReference type="Proteomes" id="UP001524944">
    <property type="component" value="Unassembled WGS sequence"/>
</dbReference>
<evidence type="ECO:0000313" key="2">
    <source>
        <dbReference type="Proteomes" id="UP001524944"/>
    </source>
</evidence>
<sequence>MGHFNRMMNNRKGDVFLFILILIFFILTLAVILSEYFRIESLYQQAEYVIQRGVNISVEYAMQDDYRRDGCSRMDSALAQETLYEYFHENMGLDSGLNKYAGNQWVYQLEVERIDATDSPPCLTLAGTLKTRSVFNFLSGTIRLPFTISSANIRIEEGGSP</sequence>
<evidence type="ECO:0000313" key="1">
    <source>
        <dbReference type="EMBL" id="MCR6546127.1"/>
    </source>
</evidence>
<dbReference type="EMBL" id="JANPWE010000005">
    <property type="protein sequence ID" value="MCR6546127.1"/>
    <property type="molecule type" value="Genomic_DNA"/>
</dbReference>
<gene>
    <name evidence="1" type="ORF">NVS47_11475</name>
</gene>
<organism evidence="1 2">
    <name type="scientific">Dehalobacterium formicoaceticum</name>
    <dbReference type="NCBI Taxonomy" id="51515"/>
    <lineage>
        <taxon>Bacteria</taxon>
        <taxon>Bacillati</taxon>
        <taxon>Bacillota</taxon>
        <taxon>Clostridia</taxon>
        <taxon>Eubacteriales</taxon>
        <taxon>Peptococcaceae</taxon>
        <taxon>Dehalobacterium</taxon>
    </lineage>
</organism>
<keyword evidence="2" id="KW-1185">Reference proteome</keyword>
<dbReference type="RefSeq" id="WP_257913568.1">
    <property type="nucleotide sequence ID" value="NZ_JANPWE010000005.1"/>
</dbReference>
<reference evidence="1 2" key="1">
    <citation type="submission" date="2022-08" db="EMBL/GenBank/DDBJ databases">
        <title>Proteogenomics of the novel Dehalobacterium formicoaceticum strain EZ94 highlights a key role of methyltransferases during anaerobic dichloromethane degradation.</title>
        <authorList>
            <person name="Wasmund K."/>
        </authorList>
    </citation>
    <scope>NUCLEOTIDE SEQUENCE [LARGE SCALE GENOMIC DNA]</scope>
    <source>
        <strain evidence="1 2">EZ94</strain>
    </source>
</reference>
<accession>A0ABT1Y5H0</accession>
<proteinExistence type="predicted"/>
<comment type="caution">
    <text evidence="1">The sequence shown here is derived from an EMBL/GenBank/DDBJ whole genome shotgun (WGS) entry which is preliminary data.</text>
</comment>
<evidence type="ECO:0008006" key="3">
    <source>
        <dbReference type="Google" id="ProtNLM"/>
    </source>
</evidence>